<keyword evidence="3" id="KW-1185">Reference proteome</keyword>
<proteinExistence type="predicted"/>
<dbReference type="Proteomes" id="UP000789901">
    <property type="component" value="Unassembled WGS sequence"/>
</dbReference>
<gene>
    <name evidence="2" type="ORF">GMARGA_LOCUS1917</name>
</gene>
<sequence>MDIRKISGKMNPIQYFYSNTTQDDQHINIIVHEDKNQKNIHFGKITFSMSLTEMRKLLKNDKVFHVEENMVFLMSDIKTQIHPRAEESLKISDIAQDQCIHIYKNSTEPSLSQLVNDHHLLNGCYCNSDHMIRRARKKAFKFKNEIVAEIDKSCKRLEDDVKEFGERIEHTFVTNSDLKLNATIPLPWALASLKFGFNIESSGEKKQQIEKSYKYKIIDSVKCGIRILRDEVKPTKEFIDAIENTLEEHKTEIEKLNAIEALWEEFGLFCNEISTESNKRLVSASMQDFSLSYKSEKDSSMFMNENRNNYLVIDGDDTIKPGINDSKSQERWFETLHSYDKWKPINYSEVIWVYDLLDDKLRERLLKAFGQDVLLHGTDEVKFDNNDVKKSKIIEIKNVPPNMANNQIYATVYETNCEEVFSVHVVYYRVANPILVIKCIKTKKERESLSKVKFNYIVKVAWMIVGFRIDFNFKPSFKLKLKSCTEEVKQKKLPEEFKFPRDKLYCLLGTCAFRYYDEDDSDEDIESAIIAGLHFCRNKQN</sequence>
<feature type="domain" description="DUF7431" evidence="1">
    <location>
        <begin position="376"/>
        <end position="538"/>
    </location>
</feature>
<accession>A0ABM8W0Q3</accession>
<comment type="caution">
    <text evidence="2">The sequence shown here is derived from an EMBL/GenBank/DDBJ whole genome shotgun (WGS) entry which is preliminary data.</text>
</comment>
<dbReference type="Pfam" id="PF24209">
    <property type="entry name" value="DUF7431"/>
    <property type="match status" value="1"/>
</dbReference>
<evidence type="ECO:0000259" key="1">
    <source>
        <dbReference type="Pfam" id="PF24209"/>
    </source>
</evidence>
<dbReference type="InterPro" id="IPR055854">
    <property type="entry name" value="DUF7431"/>
</dbReference>
<name>A0ABM8W0Q3_GIGMA</name>
<dbReference type="EMBL" id="CAJVQB010000550">
    <property type="protein sequence ID" value="CAG8495116.1"/>
    <property type="molecule type" value="Genomic_DNA"/>
</dbReference>
<evidence type="ECO:0000313" key="3">
    <source>
        <dbReference type="Proteomes" id="UP000789901"/>
    </source>
</evidence>
<evidence type="ECO:0000313" key="2">
    <source>
        <dbReference type="EMBL" id="CAG8495116.1"/>
    </source>
</evidence>
<organism evidence="2 3">
    <name type="scientific">Gigaspora margarita</name>
    <dbReference type="NCBI Taxonomy" id="4874"/>
    <lineage>
        <taxon>Eukaryota</taxon>
        <taxon>Fungi</taxon>
        <taxon>Fungi incertae sedis</taxon>
        <taxon>Mucoromycota</taxon>
        <taxon>Glomeromycotina</taxon>
        <taxon>Glomeromycetes</taxon>
        <taxon>Diversisporales</taxon>
        <taxon>Gigasporaceae</taxon>
        <taxon>Gigaspora</taxon>
    </lineage>
</organism>
<protein>
    <submittedName>
        <fullName evidence="2">23567_t:CDS:1</fullName>
    </submittedName>
</protein>
<reference evidence="2 3" key="1">
    <citation type="submission" date="2021-06" db="EMBL/GenBank/DDBJ databases">
        <authorList>
            <person name="Kallberg Y."/>
            <person name="Tangrot J."/>
            <person name="Rosling A."/>
        </authorList>
    </citation>
    <scope>NUCLEOTIDE SEQUENCE [LARGE SCALE GENOMIC DNA]</scope>
    <source>
        <strain evidence="2 3">120-4 pot B 10/14</strain>
    </source>
</reference>